<evidence type="ECO:0000256" key="1">
    <source>
        <dbReference type="ARBA" id="ARBA00005350"/>
    </source>
</evidence>
<evidence type="ECO:0000256" key="2">
    <source>
        <dbReference type="RuleBase" id="RU363116"/>
    </source>
</evidence>
<name>A0A0V0QTC0_PSEPJ</name>
<sequence>MSCCTKAKKMMQQAFNKATDNKSAQIEQLLYHDNLIVDAKVEWLDCTCICESKNHYKIYPGNENCMVNFQSKPIAFWDEKSDCFCRLCARHTREFKGALKIDGFEVANCFTEYRCHSWNPCCSCPCSQPVLTVLQGKDVVGTIRIPYYVCGCGDKANNCSIMEMDIHDAQGVLIYRISGNCCQKSVWCCPFKCWGCERTNYEIREPQNKGYKQKGNDDEDIESLIVGSIDNVCKECPEEFLTKSDKFQIDFPKNSNVQQRLLLLMATIYLDYSQYE</sequence>
<proteinExistence type="inferred from homology"/>
<dbReference type="Proteomes" id="UP000054937">
    <property type="component" value="Unassembled WGS sequence"/>
</dbReference>
<evidence type="ECO:0000313" key="3">
    <source>
        <dbReference type="EMBL" id="KRX05226.1"/>
    </source>
</evidence>
<dbReference type="InterPro" id="IPR005552">
    <property type="entry name" value="Scramblase"/>
</dbReference>
<dbReference type="PANTHER" id="PTHR23248">
    <property type="entry name" value="PHOSPHOLIPID SCRAMBLASE-RELATED"/>
    <property type="match status" value="1"/>
</dbReference>
<dbReference type="Pfam" id="PF03803">
    <property type="entry name" value="Scramblase"/>
    <property type="match status" value="2"/>
</dbReference>
<comment type="similarity">
    <text evidence="1 2">Belongs to the phospholipid scramblase family.</text>
</comment>
<dbReference type="EMBL" id="LDAU01000110">
    <property type="protein sequence ID" value="KRX05226.1"/>
    <property type="molecule type" value="Genomic_DNA"/>
</dbReference>
<accession>A0A0V0QTC0</accession>
<reference evidence="3 4" key="1">
    <citation type="journal article" date="2015" name="Sci. Rep.">
        <title>Genome of the facultative scuticociliatosis pathogen Pseudocohnilembus persalinus provides insight into its virulence through horizontal gene transfer.</title>
        <authorList>
            <person name="Xiong J."/>
            <person name="Wang G."/>
            <person name="Cheng J."/>
            <person name="Tian M."/>
            <person name="Pan X."/>
            <person name="Warren A."/>
            <person name="Jiang C."/>
            <person name="Yuan D."/>
            <person name="Miao W."/>
        </authorList>
    </citation>
    <scope>NUCLEOTIDE SEQUENCE [LARGE SCALE GENOMIC DNA]</scope>
    <source>
        <strain evidence="3">36N120E</strain>
    </source>
</reference>
<gene>
    <name evidence="3" type="ORF">PPERSA_06860</name>
</gene>
<dbReference type="AlphaFoldDB" id="A0A0V0QTC0"/>
<protein>
    <recommendedName>
        <fullName evidence="2">Phospholipid scramblase</fullName>
    </recommendedName>
</protein>
<evidence type="ECO:0000313" key="4">
    <source>
        <dbReference type="Proteomes" id="UP000054937"/>
    </source>
</evidence>
<comment type="caution">
    <text evidence="3">The sequence shown here is derived from an EMBL/GenBank/DDBJ whole genome shotgun (WGS) entry which is preliminary data.</text>
</comment>
<dbReference type="OrthoDB" id="191150at2759"/>
<dbReference type="GO" id="GO:0017128">
    <property type="term" value="F:phospholipid scramblase activity"/>
    <property type="evidence" value="ECO:0007669"/>
    <property type="project" value="InterPro"/>
</dbReference>
<dbReference type="OMA" id="TCICESK"/>
<dbReference type="GO" id="GO:0005886">
    <property type="term" value="C:plasma membrane"/>
    <property type="evidence" value="ECO:0007669"/>
    <property type="project" value="TreeGrafter"/>
</dbReference>
<dbReference type="PANTHER" id="PTHR23248:SF9">
    <property type="entry name" value="PHOSPHOLIPID SCRAMBLASE"/>
    <property type="match status" value="1"/>
</dbReference>
<organism evidence="3 4">
    <name type="scientific">Pseudocohnilembus persalinus</name>
    <name type="common">Ciliate</name>
    <dbReference type="NCBI Taxonomy" id="266149"/>
    <lineage>
        <taxon>Eukaryota</taxon>
        <taxon>Sar</taxon>
        <taxon>Alveolata</taxon>
        <taxon>Ciliophora</taxon>
        <taxon>Intramacronucleata</taxon>
        <taxon>Oligohymenophorea</taxon>
        <taxon>Scuticociliatia</taxon>
        <taxon>Philasterida</taxon>
        <taxon>Pseudocohnilembidae</taxon>
        <taxon>Pseudocohnilembus</taxon>
    </lineage>
</organism>
<dbReference type="InParanoid" id="A0A0V0QTC0"/>
<keyword evidence="4" id="KW-1185">Reference proteome</keyword>